<dbReference type="Proteomes" id="UP000247612">
    <property type="component" value="Unassembled WGS sequence"/>
</dbReference>
<keyword evidence="2" id="KW-1185">Reference proteome</keyword>
<proteinExistence type="predicted"/>
<evidence type="ECO:0000313" key="1">
    <source>
        <dbReference type="EMBL" id="PXX77510.1"/>
    </source>
</evidence>
<accession>A0A318KJ93</accession>
<name>A0A318KJ93_9FIRM</name>
<protein>
    <submittedName>
        <fullName evidence="1">Uncharacterized protein</fullName>
    </submittedName>
</protein>
<evidence type="ECO:0000313" key="2">
    <source>
        <dbReference type="Proteomes" id="UP000247612"/>
    </source>
</evidence>
<comment type="caution">
    <text evidence="1">The sequence shown here is derived from an EMBL/GenBank/DDBJ whole genome shotgun (WGS) entry which is preliminary data.</text>
</comment>
<dbReference type="EMBL" id="QJKH01000010">
    <property type="protein sequence ID" value="PXX77510.1"/>
    <property type="molecule type" value="Genomic_DNA"/>
</dbReference>
<gene>
    <name evidence="1" type="ORF">DES51_11059</name>
</gene>
<dbReference type="AlphaFoldDB" id="A0A318KJ93"/>
<sequence length="67" mass="8015">MKCLAYSNRYYNKELSEEVAKYNPMLHTAYKQLYLTCFYGVKETVSLQKQLKTRYGMNDDDMISRID</sequence>
<organism evidence="1 2">
    <name type="scientific">Dielma fastidiosa</name>
    <dbReference type="NCBI Taxonomy" id="1034346"/>
    <lineage>
        <taxon>Bacteria</taxon>
        <taxon>Bacillati</taxon>
        <taxon>Bacillota</taxon>
        <taxon>Erysipelotrichia</taxon>
        <taxon>Erysipelotrichales</taxon>
        <taxon>Erysipelotrichaceae</taxon>
        <taxon>Dielma</taxon>
    </lineage>
</organism>
<reference evidence="1 2" key="1">
    <citation type="submission" date="2018-05" db="EMBL/GenBank/DDBJ databases">
        <title>Genomic Encyclopedia of Type Strains, Phase IV (KMG-IV): sequencing the most valuable type-strain genomes for metagenomic binning, comparative biology and taxonomic classification.</title>
        <authorList>
            <person name="Goeker M."/>
        </authorList>
    </citation>
    <scope>NUCLEOTIDE SEQUENCE [LARGE SCALE GENOMIC DNA]</scope>
    <source>
        <strain evidence="1 2">JC118</strain>
    </source>
</reference>